<evidence type="ECO:0000256" key="4">
    <source>
        <dbReference type="ARBA" id="ARBA00022801"/>
    </source>
</evidence>
<evidence type="ECO:0000313" key="9">
    <source>
        <dbReference type="Proteomes" id="UP000009183"/>
    </source>
</evidence>
<evidence type="ECO:0000256" key="7">
    <source>
        <dbReference type="RuleBase" id="RU004336"/>
    </source>
</evidence>
<evidence type="ECO:0000256" key="2">
    <source>
        <dbReference type="ARBA" id="ARBA00008773"/>
    </source>
</evidence>
<dbReference type="AlphaFoldDB" id="F6HLL7"/>
<dbReference type="SMR" id="F6HLL7"/>
<dbReference type="Gene3D" id="3.20.20.80">
    <property type="entry name" value="Glycosidases"/>
    <property type="match status" value="1"/>
</dbReference>
<gene>
    <name evidence="8" type="ordered locus">VIT_08s0007g06080</name>
</gene>
<dbReference type="PANTHER" id="PTHR32227">
    <property type="entry name" value="GLUCAN ENDO-1,3-BETA-GLUCOSIDASE BG1-RELATED-RELATED"/>
    <property type="match status" value="1"/>
</dbReference>
<dbReference type="InParanoid" id="F6HLL7"/>
<reference evidence="9" key="1">
    <citation type="journal article" date="2007" name="Nature">
        <title>The grapevine genome sequence suggests ancestral hexaploidization in major angiosperm phyla.</title>
        <authorList>
            <consortium name="The French-Italian Public Consortium for Grapevine Genome Characterization."/>
            <person name="Jaillon O."/>
            <person name="Aury J.-M."/>
            <person name="Noel B."/>
            <person name="Policriti A."/>
            <person name="Clepet C."/>
            <person name="Casagrande A."/>
            <person name="Choisne N."/>
            <person name="Aubourg S."/>
            <person name="Vitulo N."/>
            <person name="Jubin C."/>
            <person name="Vezzi A."/>
            <person name="Legeai F."/>
            <person name="Hugueney P."/>
            <person name="Dasilva C."/>
            <person name="Horner D."/>
            <person name="Mica E."/>
            <person name="Jublot D."/>
            <person name="Poulain J."/>
            <person name="Bruyere C."/>
            <person name="Billault A."/>
            <person name="Segurens B."/>
            <person name="Gouyvenoux M."/>
            <person name="Ugarte E."/>
            <person name="Cattonaro F."/>
            <person name="Anthouard V."/>
            <person name="Vico V."/>
            <person name="Del Fabbro C."/>
            <person name="Alaux M."/>
            <person name="Di Gaspero G."/>
            <person name="Dumas V."/>
            <person name="Felice N."/>
            <person name="Paillard S."/>
            <person name="Juman I."/>
            <person name="Moroldo M."/>
            <person name="Scalabrin S."/>
            <person name="Canaguier A."/>
            <person name="Le Clainche I."/>
            <person name="Malacrida G."/>
            <person name="Durand E."/>
            <person name="Pesole G."/>
            <person name="Laucou V."/>
            <person name="Chatelet P."/>
            <person name="Merdinoglu D."/>
            <person name="Delledonne M."/>
            <person name="Pezzotti M."/>
            <person name="Lecharny A."/>
            <person name="Scarpelli C."/>
            <person name="Artiguenave F."/>
            <person name="Pe M.E."/>
            <person name="Valle G."/>
            <person name="Morgante M."/>
            <person name="Caboche M."/>
            <person name="Adam-Blondon A.-F."/>
            <person name="Weissenbach J."/>
            <person name="Quetier F."/>
            <person name="Wincker P."/>
        </authorList>
    </citation>
    <scope>NUCLEOTIDE SEQUENCE [LARGE SCALE GENOMIC DNA]</scope>
    <source>
        <strain evidence="9">cv. Pinot noir / PN40024</strain>
    </source>
</reference>
<dbReference type="SUPFAM" id="SSF51445">
    <property type="entry name" value="(Trans)glycosidases"/>
    <property type="match status" value="1"/>
</dbReference>
<evidence type="ECO:0000313" key="8">
    <source>
        <dbReference type="EMBL" id="CCB55273.1"/>
    </source>
</evidence>
<dbReference type="EC" id="3.2.1.39" evidence="3"/>
<proteinExistence type="inferred from homology"/>
<dbReference type="InterPro" id="IPR044965">
    <property type="entry name" value="Glyco_hydro_17_plant"/>
</dbReference>
<sequence>MSIAMRVPASELSWVLEWEAIKGEKGRKEIGKRSGSAAGRVYCGRTEKLLASEGSRGKLKEVTAVEMRNFAGAHVGVCYGLLGDNLPPPHEVIHLYKHNNIPRMRIYSPLPHVLQALRGSNIEVMVGVANEDLCHIATNMANAYSWVHNNIRNYANVNFRYIAVGNEIHPPAWEANHLLGAMKNIHRAISEAGLGNQIKVSTPFSTEILGESYPPSKGSFKPHMESFINPIIRFLVDTHAPFFLNMYTYFSYIGSPHLMSLEYALFTSPGVVVHDGQFGYQNMFDAVLDAAYSALEKAGGGSLEIVVAETGWPSAGGLASTVENARTYNTNLLRHVKGGTPKRPGKPIQTYLFSMFNENKKEPAFEKHWGLFYPNKQPVYHTRN</sequence>
<dbReference type="GO" id="GO:0042973">
    <property type="term" value="F:glucan endo-1,3-beta-D-glucosidase activity"/>
    <property type="evidence" value="ECO:0007669"/>
    <property type="project" value="UniProtKB-EC"/>
</dbReference>
<dbReference type="InterPro" id="IPR017853">
    <property type="entry name" value="GH"/>
</dbReference>
<name>F6HLL7_VITVI</name>
<protein>
    <recommendedName>
        <fullName evidence="3">glucan endo-1,3-beta-D-glucosidase</fullName>
        <ecNumber evidence="3">3.2.1.39</ecNumber>
    </recommendedName>
</protein>
<dbReference type="Pfam" id="PF00332">
    <property type="entry name" value="Glyco_hydro_17"/>
    <property type="match status" value="1"/>
</dbReference>
<dbReference type="Proteomes" id="UP000009183">
    <property type="component" value="Chromosome 8"/>
</dbReference>
<dbReference type="GO" id="GO:0005975">
    <property type="term" value="P:carbohydrate metabolic process"/>
    <property type="evidence" value="ECO:0007669"/>
    <property type="project" value="InterPro"/>
</dbReference>
<dbReference type="HOGENOM" id="CLU_024953_0_0_1"/>
<comment type="catalytic activity">
    <reaction evidence="1">
        <text>Hydrolysis of (1-&gt;3)-beta-D-glucosidic linkages in (1-&gt;3)-beta-D-glucans.</text>
        <dbReference type="EC" id="3.2.1.39"/>
    </reaction>
</comment>
<evidence type="ECO:0000256" key="1">
    <source>
        <dbReference type="ARBA" id="ARBA00000382"/>
    </source>
</evidence>
<organism evidence="8 9">
    <name type="scientific">Vitis vinifera</name>
    <name type="common">Grape</name>
    <dbReference type="NCBI Taxonomy" id="29760"/>
    <lineage>
        <taxon>Eukaryota</taxon>
        <taxon>Viridiplantae</taxon>
        <taxon>Streptophyta</taxon>
        <taxon>Embryophyta</taxon>
        <taxon>Tracheophyta</taxon>
        <taxon>Spermatophyta</taxon>
        <taxon>Magnoliopsida</taxon>
        <taxon>eudicotyledons</taxon>
        <taxon>Gunneridae</taxon>
        <taxon>Pentapetalae</taxon>
        <taxon>rosids</taxon>
        <taxon>Vitales</taxon>
        <taxon>Vitaceae</taxon>
        <taxon>Viteae</taxon>
        <taxon>Vitis</taxon>
    </lineage>
</organism>
<keyword evidence="4 7" id="KW-0378">Hydrolase</keyword>
<evidence type="ECO:0000256" key="3">
    <source>
        <dbReference type="ARBA" id="ARBA00012780"/>
    </source>
</evidence>
<keyword evidence="5 7" id="KW-0326">Glycosidase</keyword>
<dbReference type="EMBL" id="FN595991">
    <property type="protein sequence ID" value="CCB55273.1"/>
    <property type="molecule type" value="Genomic_DNA"/>
</dbReference>
<comment type="similarity">
    <text evidence="2 6">Belongs to the glycosyl hydrolase 17 family.</text>
</comment>
<dbReference type="eggNOG" id="ENOG502QQ3M">
    <property type="taxonomic scope" value="Eukaryota"/>
</dbReference>
<dbReference type="InterPro" id="IPR000490">
    <property type="entry name" value="Glyco_hydro_17"/>
</dbReference>
<dbReference type="FunCoup" id="F6HLL7">
    <property type="interactions" value="11"/>
</dbReference>
<evidence type="ECO:0000256" key="6">
    <source>
        <dbReference type="RuleBase" id="RU004335"/>
    </source>
</evidence>
<evidence type="ECO:0000256" key="5">
    <source>
        <dbReference type="ARBA" id="ARBA00023295"/>
    </source>
</evidence>
<accession>F6HLL7</accession>
<dbReference type="PaxDb" id="29760-VIT_08s0007g06080.t01"/>
<dbReference type="PROSITE" id="PS00587">
    <property type="entry name" value="GLYCOSYL_HYDROL_F17"/>
    <property type="match status" value="1"/>
</dbReference>
<keyword evidence="9" id="KW-1185">Reference proteome</keyword>
<dbReference type="FunFam" id="3.20.20.80:FF:000010">
    <property type="entry name" value="glucan endo-1,3-beta-glucosidase, basic"/>
    <property type="match status" value="1"/>
</dbReference>